<proteinExistence type="predicted"/>
<keyword evidence="2" id="KW-0472">Membrane</keyword>
<evidence type="ECO:0000313" key="4">
    <source>
        <dbReference type="Proteomes" id="UP000324233"/>
    </source>
</evidence>
<reference evidence="3 4" key="1">
    <citation type="submission" date="2019-08" db="EMBL/GenBank/DDBJ databases">
        <title>Deep-cultivation of Planctomycetes and their phenomic and genomic characterization uncovers novel biology.</title>
        <authorList>
            <person name="Wiegand S."/>
            <person name="Jogler M."/>
            <person name="Boedeker C."/>
            <person name="Pinto D."/>
            <person name="Vollmers J."/>
            <person name="Rivas-Marin E."/>
            <person name="Kohn T."/>
            <person name="Peeters S.H."/>
            <person name="Heuer A."/>
            <person name="Rast P."/>
            <person name="Oberbeckmann S."/>
            <person name="Bunk B."/>
            <person name="Jeske O."/>
            <person name="Meyerdierks A."/>
            <person name="Storesund J.E."/>
            <person name="Kallscheuer N."/>
            <person name="Luecker S."/>
            <person name="Lage O.M."/>
            <person name="Pohl T."/>
            <person name="Merkel B.J."/>
            <person name="Hornburger P."/>
            <person name="Mueller R.-W."/>
            <person name="Bruemmer F."/>
            <person name="Labrenz M."/>
            <person name="Spormann A.M."/>
            <person name="Op den Camp H."/>
            <person name="Overmann J."/>
            <person name="Amann R."/>
            <person name="Jetten M.S.M."/>
            <person name="Mascher T."/>
            <person name="Medema M.H."/>
            <person name="Devos D.P."/>
            <person name="Kaster A.-K."/>
            <person name="Ovreas L."/>
            <person name="Rohde M."/>
            <person name="Galperin M.Y."/>
            <person name="Jogler C."/>
        </authorList>
    </citation>
    <scope>NUCLEOTIDE SEQUENCE [LARGE SCALE GENOMIC DNA]</scope>
    <source>
        <strain evidence="3 4">OJF2</strain>
    </source>
</reference>
<name>A0A5B9VU12_9BACT</name>
<evidence type="ECO:0000313" key="3">
    <source>
        <dbReference type="EMBL" id="QEH31812.1"/>
    </source>
</evidence>
<organism evidence="3 4">
    <name type="scientific">Aquisphaera giovannonii</name>
    <dbReference type="NCBI Taxonomy" id="406548"/>
    <lineage>
        <taxon>Bacteria</taxon>
        <taxon>Pseudomonadati</taxon>
        <taxon>Planctomycetota</taxon>
        <taxon>Planctomycetia</taxon>
        <taxon>Isosphaerales</taxon>
        <taxon>Isosphaeraceae</taxon>
        <taxon>Aquisphaera</taxon>
    </lineage>
</organism>
<keyword evidence="2" id="KW-0812">Transmembrane</keyword>
<gene>
    <name evidence="3" type="ORF">OJF2_02770</name>
</gene>
<dbReference type="EMBL" id="CP042997">
    <property type="protein sequence ID" value="QEH31812.1"/>
    <property type="molecule type" value="Genomic_DNA"/>
</dbReference>
<dbReference type="Proteomes" id="UP000324233">
    <property type="component" value="Chromosome"/>
</dbReference>
<dbReference type="RefSeq" id="WP_148590552.1">
    <property type="nucleotide sequence ID" value="NZ_CP042997.1"/>
</dbReference>
<evidence type="ECO:0000256" key="2">
    <source>
        <dbReference type="SAM" id="Phobius"/>
    </source>
</evidence>
<feature type="region of interest" description="Disordered" evidence="1">
    <location>
        <begin position="96"/>
        <end position="115"/>
    </location>
</feature>
<feature type="transmembrane region" description="Helical" evidence="2">
    <location>
        <begin position="71"/>
        <end position="90"/>
    </location>
</feature>
<protein>
    <submittedName>
        <fullName evidence="3">Uncharacterized protein</fullName>
    </submittedName>
</protein>
<evidence type="ECO:0000256" key="1">
    <source>
        <dbReference type="SAM" id="MobiDB-lite"/>
    </source>
</evidence>
<accession>A0A5B9VU12</accession>
<dbReference type="KEGG" id="agv:OJF2_02770"/>
<keyword evidence="2" id="KW-1133">Transmembrane helix</keyword>
<sequence>MILPHAAAAGRVRVESIVGIAPGGRRSLARLALRAGRSTGMREGARVAGMLFLKWITSGPAPGTNRPWEPAAWAFAVAVASLLVLVARCLRGRASRAARPARDGRTRDDRDGSARIQGFAEETLVGLLPRPHRPPRGRHDDAPAAVGGVLLVQATSGLSG</sequence>
<feature type="compositionally biased region" description="Basic and acidic residues" evidence="1">
    <location>
        <begin position="100"/>
        <end position="113"/>
    </location>
</feature>
<dbReference type="AlphaFoldDB" id="A0A5B9VU12"/>
<keyword evidence="4" id="KW-1185">Reference proteome</keyword>